<sequence>MIRIFLLSFALFLFSFSLNAQDIYRVKADKLNVRASAEAKSKIIGFIPQGENVVVLDSTNAKFFKVKVTNAEGWVASEFLTKISSAPKPAQAKSSVVIAAPKVVKDYSGYVFLGIVIIIFAIILFFIFKYAKENKVLIGFATVIILITGYFCYITFFEEKIVLGTFASDSDTQYQSFDFKNNDSVVVKDIYADSTFTAKYIIEDDMIKLYDQQNMILLLIRDDQTLIGEGFTRGTFKKK</sequence>
<dbReference type="Gene3D" id="2.30.30.40">
    <property type="entry name" value="SH3 Domains"/>
    <property type="match status" value="1"/>
</dbReference>
<keyword evidence="1" id="KW-0472">Membrane</keyword>
<evidence type="ECO:0000313" key="5">
    <source>
        <dbReference type="Proteomes" id="UP000199572"/>
    </source>
</evidence>
<dbReference type="STRING" id="390241.SAMN04488023_102257"/>
<dbReference type="InterPro" id="IPR003646">
    <property type="entry name" value="SH3-like_bac-type"/>
</dbReference>
<feature type="transmembrane region" description="Helical" evidence="1">
    <location>
        <begin position="135"/>
        <end position="156"/>
    </location>
</feature>
<organism evidence="4 5">
    <name type="scientific">Pedobacter rhizosphaerae</name>
    <dbReference type="NCBI Taxonomy" id="390241"/>
    <lineage>
        <taxon>Bacteria</taxon>
        <taxon>Pseudomonadati</taxon>
        <taxon>Bacteroidota</taxon>
        <taxon>Sphingobacteriia</taxon>
        <taxon>Sphingobacteriales</taxon>
        <taxon>Sphingobacteriaceae</taxon>
        <taxon>Pedobacter</taxon>
    </lineage>
</organism>
<evidence type="ECO:0000256" key="2">
    <source>
        <dbReference type="SAM" id="SignalP"/>
    </source>
</evidence>
<name>A0A1H9K839_9SPHI</name>
<reference evidence="4 5" key="1">
    <citation type="submission" date="2016-10" db="EMBL/GenBank/DDBJ databases">
        <authorList>
            <person name="de Groot N.N."/>
        </authorList>
    </citation>
    <scope>NUCLEOTIDE SEQUENCE [LARGE SCALE GENOMIC DNA]</scope>
    <source>
        <strain evidence="4 5">DSM 18610</strain>
    </source>
</reference>
<proteinExistence type="predicted"/>
<dbReference type="Pfam" id="PF08239">
    <property type="entry name" value="SH3_3"/>
    <property type="match status" value="1"/>
</dbReference>
<dbReference type="RefSeq" id="WP_175474452.1">
    <property type="nucleotide sequence ID" value="NZ_FOGG01000002.1"/>
</dbReference>
<feature type="domain" description="SH3b" evidence="3">
    <location>
        <begin position="21"/>
        <end position="84"/>
    </location>
</feature>
<dbReference type="Proteomes" id="UP000199572">
    <property type="component" value="Unassembled WGS sequence"/>
</dbReference>
<evidence type="ECO:0000256" key="1">
    <source>
        <dbReference type="SAM" id="Phobius"/>
    </source>
</evidence>
<gene>
    <name evidence="4" type="ORF">SAMN04488023_102257</name>
</gene>
<keyword evidence="2" id="KW-0732">Signal</keyword>
<evidence type="ECO:0000313" key="4">
    <source>
        <dbReference type="EMBL" id="SEQ95232.1"/>
    </source>
</evidence>
<dbReference type="AlphaFoldDB" id="A0A1H9K839"/>
<feature type="signal peptide" evidence="2">
    <location>
        <begin position="1"/>
        <end position="20"/>
    </location>
</feature>
<dbReference type="EMBL" id="FOGG01000002">
    <property type="protein sequence ID" value="SEQ95232.1"/>
    <property type="molecule type" value="Genomic_DNA"/>
</dbReference>
<keyword evidence="1" id="KW-1133">Transmembrane helix</keyword>
<protein>
    <submittedName>
        <fullName evidence="4">SH3 domain-containing protein</fullName>
    </submittedName>
</protein>
<evidence type="ECO:0000259" key="3">
    <source>
        <dbReference type="PROSITE" id="PS51781"/>
    </source>
</evidence>
<feature type="chain" id="PRO_5011703695" evidence="2">
    <location>
        <begin position="21"/>
        <end position="239"/>
    </location>
</feature>
<dbReference type="PROSITE" id="PS51781">
    <property type="entry name" value="SH3B"/>
    <property type="match status" value="1"/>
</dbReference>
<dbReference type="SMART" id="SM00287">
    <property type="entry name" value="SH3b"/>
    <property type="match status" value="1"/>
</dbReference>
<accession>A0A1H9K839</accession>
<keyword evidence="1" id="KW-0812">Transmembrane</keyword>
<feature type="transmembrane region" description="Helical" evidence="1">
    <location>
        <begin position="107"/>
        <end position="128"/>
    </location>
</feature>
<keyword evidence="5" id="KW-1185">Reference proteome</keyword>